<feature type="compositionally biased region" description="Pro residues" evidence="1">
    <location>
        <begin position="166"/>
        <end position="180"/>
    </location>
</feature>
<evidence type="ECO:0000313" key="2">
    <source>
        <dbReference type="EMBL" id="EPQ56560.1"/>
    </source>
</evidence>
<dbReference type="AlphaFoldDB" id="S7RPR7"/>
<evidence type="ECO:0000313" key="3">
    <source>
        <dbReference type="Proteomes" id="UP000030669"/>
    </source>
</evidence>
<organism evidence="2 3">
    <name type="scientific">Gloeophyllum trabeum (strain ATCC 11539 / FP-39264 / Madison 617)</name>
    <name type="common">Brown rot fungus</name>
    <dbReference type="NCBI Taxonomy" id="670483"/>
    <lineage>
        <taxon>Eukaryota</taxon>
        <taxon>Fungi</taxon>
        <taxon>Dikarya</taxon>
        <taxon>Basidiomycota</taxon>
        <taxon>Agaricomycotina</taxon>
        <taxon>Agaricomycetes</taxon>
        <taxon>Gloeophyllales</taxon>
        <taxon>Gloeophyllaceae</taxon>
        <taxon>Gloeophyllum</taxon>
    </lineage>
</organism>
<dbReference type="STRING" id="670483.S7RPR7"/>
<feature type="compositionally biased region" description="Low complexity" evidence="1">
    <location>
        <begin position="142"/>
        <end position="155"/>
    </location>
</feature>
<reference evidence="2 3" key="1">
    <citation type="journal article" date="2012" name="Science">
        <title>The Paleozoic origin of enzymatic lignin decomposition reconstructed from 31 fungal genomes.</title>
        <authorList>
            <person name="Floudas D."/>
            <person name="Binder M."/>
            <person name="Riley R."/>
            <person name="Barry K."/>
            <person name="Blanchette R.A."/>
            <person name="Henrissat B."/>
            <person name="Martinez A.T."/>
            <person name="Otillar R."/>
            <person name="Spatafora J.W."/>
            <person name="Yadav J.S."/>
            <person name="Aerts A."/>
            <person name="Benoit I."/>
            <person name="Boyd A."/>
            <person name="Carlson A."/>
            <person name="Copeland A."/>
            <person name="Coutinho P.M."/>
            <person name="de Vries R.P."/>
            <person name="Ferreira P."/>
            <person name="Findley K."/>
            <person name="Foster B."/>
            <person name="Gaskell J."/>
            <person name="Glotzer D."/>
            <person name="Gorecki P."/>
            <person name="Heitman J."/>
            <person name="Hesse C."/>
            <person name="Hori C."/>
            <person name="Igarashi K."/>
            <person name="Jurgens J.A."/>
            <person name="Kallen N."/>
            <person name="Kersten P."/>
            <person name="Kohler A."/>
            <person name="Kuees U."/>
            <person name="Kumar T.K.A."/>
            <person name="Kuo A."/>
            <person name="LaButti K."/>
            <person name="Larrondo L.F."/>
            <person name="Lindquist E."/>
            <person name="Ling A."/>
            <person name="Lombard V."/>
            <person name="Lucas S."/>
            <person name="Lundell T."/>
            <person name="Martin R."/>
            <person name="McLaughlin D.J."/>
            <person name="Morgenstern I."/>
            <person name="Morin E."/>
            <person name="Murat C."/>
            <person name="Nagy L.G."/>
            <person name="Nolan M."/>
            <person name="Ohm R.A."/>
            <person name="Patyshakuliyeva A."/>
            <person name="Rokas A."/>
            <person name="Ruiz-Duenas F.J."/>
            <person name="Sabat G."/>
            <person name="Salamov A."/>
            <person name="Samejima M."/>
            <person name="Schmutz J."/>
            <person name="Slot J.C."/>
            <person name="St John F."/>
            <person name="Stenlid J."/>
            <person name="Sun H."/>
            <person name="Sun S."/>
            <person name="Syed K."/>
            <person name="Tsang A."/>
            <person name="Wiebenga A."/>
            <person name="Young D."/>
            <person name="Pisabarro A."/>
            <person name="Eastwood D.C."/>
            <person name="Martin F."/>
            <person name="Cullen D."/>
            <person name="Grigoriev I.V."/>
            <person name="Hibbett D.S."/>
        </authorList>
    </citation>
    <scope>NUCLEOTIDE SEQUENCE [LARGE SCALE GENOMIC DNA]</scope>
    <source>
        <strain evidence="2 3">ATCC 11539</strain>
    </source>
</reference>
<dbReference type="eggNOG" id="ENOG502SV5J">
    <property type="taxonomic scope" value="Eukaryota"/>
</dbReference>
<dbReference type="OrthoDB" id="3267111at2759"/>
<dbReference type="Proteomes" id="UP000030669">
    <property type="component" value="Unassembled WGS sequence"/>
</dbReference>
<dbReference type="GeneID" id="19300697"/>
<proteinExistence type="predicted"/>
<feature type="region of interest" description="Disordered" evidence="1">
    <location>
        <begin position="76"/>
        <end position="101"/>
    </location>
</feature>
<dbReference type="OMA" id="PRNFMSM"/>
<feature type="region of interest" description="Disordered" evidence="1">
    <location>
        <begin position="199"/>
        <end position="327"/>
    </location>
</feature>
<dbReference type="KEGG" id="gtr:GLOTRDRAFT_120992"/>
<feature type="region of interest" description="Disordered" evidence="1">
    <location>
        <begin position="135"/>
        <end position="187"/>
    </location>
</feature>
<feature type="compositionally biased region" description="Acidic residues" evidence="1">
    <location>
        <begin position="289"/>
        <end position="321"/>
    </location>
</feature>
<gene>
    <name evidence="2" type="ORF">GLOTRDRAFT_120992</name>
</gene>
<name>S7RPR7_GLOTA</name>
<evidence type="ECO:0000256" key="1">
    <source>
        <dbReference type="SAM" id="MobiDB-lite"/>
    </source>
</evidence>
<keyword evidence="3" id="KW-1185">Reference proteome</keyword>
<sequence>MEFPTYPASMSTFDDSAFFSPDVLPRRGNLHASIRTYSCPESDEQSVFYFGLQSPRETKDEFSSFLYLDLADAGSSRQTSLRGKASGSRSQPRKSMSDTRTSFLVVTSADADDFTADMRTPSPDFTDLLSATLRFDDPDSYTPMPRSPATPTTPSARRRSRDHLPSPKPAPSSLLPPVPPRTTHLQSLTLPTSPVSYALPSSPPVSHRASHSAPSVLSSFLPSPRTPRNRLNGRESRRRESRASGLTRGSSITSHQRRANRNNALAALEGRSRSPHRISRGRENFMSMSDDEDDDADADDEKENDCDLEEEEEARLDDFVQEQETRPRDSIHLHDAMLIEDEDVVIPLSPSACMNGSRPRAHSRVPLPPMPITATLAPAVKARSRANTLLLSVNVGATKPATPISTPPPSARRLSRRTRSMTLESWFPPLANFIDLADDASAEVGRWRSFIDVASP</sequence>
<protein>
    <submittedName>
        <fullName evidence="2">Uncharacterized protein</fullName>
    </submittedName>
</protein>
<feature type="compositionally biased region" description="Basic and acidic residues" evidence="1">
    <location>
        <begin position="232"/>
        <end position="242"/>
    </location>
</feature>
<feature type="compositionally biased region" description="Polar residues" evidence="1">
    <location>
        <begin position="212"/>
        <end position="221"/>
    </location>
</feature>
<dbReference type="EMBL" id="KB469300">
    <property type="protein sequence ID" value="EPQ56560.1"/>
    <property type="molecule type" value="Genomic_DNA"/>
</dbReference>
<dbReference type="RefSeq" id="XP_007865274.1">
    <property type="nucleotide sequence ID" value="XM_007867083.1"/>
</dbReference>
<dbReference type="HOGENOM" id="CLU_567483_0_0_1"/>
<accession>S7RPR7</accession>